<keyword evidence="4" id="KW-0732">Signal</keyword>
<dbReference type="AlphaFoldDB" id="A0A834LZA7"/>
<evidence type="ECO:0000313" key="6">
    <source>
        <dbReference type="Proteomes" id="UP000625711"/>
    </source>
</evidence>
<feature type="compositionally biased region" description="Acidic residues" evidence="3">
    <location>
        <begin position="165"/>
        <end position="175"/>
    </location>
</feature>
<evidence type="ECO:0000256" key="2">
    <source>
        <dbReference type="PROSITE-ProRule" id="PRU00497"/>
    </source>
</evidence>
<feature type="region of interest" description="Disordered" evidence="3">
    <location>
        <begin position="148"/>
        <end position="189"/>
    </location>
</feature>
<evidence type="ECO:0000256" key="1">
    <source>
        <dbReference type="ARBA" id="ARBA00022460"/>
    </source>
</evidence>
<feature type="signal peptide" evidence="4">
    <location>
        <begin position="1"/>
        <end position="20"/>
    </location>
</feature>
<keyword evidence="6" id="KW-1185">Reference proteome</keyword>
<name>A0A834LZA7_RHYFE</name>
<evidence type="ECO:0000256" key="3">
    <source>
        <dbReference type="SAM" id="MobiDB-lite"/>
    </source>
</evidence>
<dbReference type="InterPro" id="IPR031311">
    <property type="entry name" value="CHIT_BIND_RR_consensus"/>
</dbReference>
<protein>
    <submittedName>
        <fullName evidence="5">Uncharacterized protein</fullName>
    </submittedName>
</protein>
<dbReference type="InterPro" id="IPR000618">
    <property type="entry name" value="Insect_cuticle"/>
</dbReference>
<organism evidence="5 6">
    <name type="scientific">Rhynchophorus ferrugineus</name>
    <name type="common">Red palm weevil</name>
    <name type="synonym">Curculio ferrugineus</name>
    <dbReference type="NCBI Taxonomy" id="354439"/>
    <lineage>
        <taxon>Eukaryota</taxon>
        <taxon>Metazoa</taxon>
        <taxon>Ecdysozoa</taxon>
        <taxon>Arthropoda</taxon>
        <taxon>Hexapoda</taxon>
        <taxon>Insecta</taxon>
        <taxon>Pterygota</taxon>
        <taxon>Neoptera</taxon>
        <taxon>Endopterygota</taxon>
        <taxon>Coleoptera</taxon>
        <taxon>Polyphaga</taxon>
        <taxon>Cucujiformia</taxon>
        <taxon>Curculionidae</taxon>
        <taxon>Dryophthorinae</taxon>
        <taxon>Rhynchophorus</taxon>
    </lineage>
</organism>
<dbReference type="OrthoDB" id="8194276at2759"/>
<accession>A0A834LZA7</accession>
<dbReference type="GO" id="GO:0042302">
    <property type="term" value="F:structural constituent of cuticle"/>
    <property type="evidence" value="ECO:0007669"/>
    <property type="project" value="UniProtKB-UniRule"/>
</dbReference>
<gene>
    <name evidence="5" type="ORF">GWI33_022525</name>
</gene>
<feature type="region of interest" description="Disordered" evidence="3">
    <location>
        <begin position="67"/>
        <end position="97"/>
    </location>
</feature>
<comment type="caution">
    <text evidence="5">The sequence shown here is derived from an EMBL/GenBank/DDBJ whole genome shotgun (WGS) entry which is preliminary data.</text>
</comment>
<feature type="compositionally biased region" description="Low complexity" evidence="3">
    <location>
        <begin position="152"/>
        <end position="164"/>
    </location>
</feature>
<keyword evidence="1 2" id="KW-0193">Cuticle</keyword>
<dbReference type="Pfam" id="PF00379">
    <property type="entry name" value="Chitin_bind_4"/>
    <property type="match status" value="1"/>
</dbReference>
<evidence type="ECO:0000256" key="4">
    <source>
        <dbReference type="SAM" id="SignalP"/>
    </source>
</evidence>
<dbReference type="GO" id="GO:0005615">
    <property type="term" value="C:extracellular space"/>
    <property type="evidence" value="ECO:0007669"/>
    <property type="project" value="TreeGrafter"/>
</dbReference>
<dbReference type="GO" id="GO:0031012">
    <property type="term" value="C:extracellular matrix"/>
    <property type="evidence" value="ECO:0007669"/>
    <property type="project" value="TreeGrafter"/>
</dbReference>
<sequence>MGTCDSLVPLLLTLLLAVQCTPISQPAYDNTQYNAQTQSFPVVQYKPQQLHFKPGAASRPVYEQQQSEGLQYYSSQPKQSAQSIQTPGTKPVQQSFLSTSQGIKQVDTSIYDQLLKSQQNFQRKPIPQPVYQPQPIKYATPTQQTQFSAKYQQVQVQPQQAAAPENEEKEDEGDFDPNPSYQFGFDVKDDQFTNYQTRKEERDGKKITGSYSVVDADGYIRTVKYTADPKEGFKAEVSK</sequence>
<reference evidence="5" key="1">
    <citation type="submission" date="2020-08" db="EMBL/GenBank/DDBJ databases">
        <title>Genome sequencing and assembly of the red palm weevil Rhynchophorus ferrugineus.</title>
        <authorList>
            <person name="Dias G.B."/>
            <person name="Bergman C.M."/>
            <person name="Manee M."/>
        </authorList>
    </citation>
    <scope>NUCLEOTIDE SEQUENCE</scope>
    <source>
        <strain evidence="5">AA-2017</strain>
        <tissue evidence="5">Whole larva</tissue>
    </source>
</reference>
<evidence type="ECO:0000313" key="5">
    <source>
        <dbReference type="EMBL" id="KAF7264733.1"/>
    </source>
</evidence>
<dbReference type="PROSITE" id="PS51155">
    <property type="entry name" value="CHIT_BIND_RR_2"/>
    <property type="match status" value="1"/>
</dbReference>
<proteinExistence type="predicted"/>
<feature type="chain" id="PRO_5032573190" evidence="4">
    <location>
        <begin position="21"/>
        <end position="239"/>
    </location>
</feature>
<dbReference type="Proteomes" id="UP000625711">
    <property type="component" value="Unassembled WGS sequence"/>
</dbReference>
<dbReference type="PRINTS" id="PR00947">
    <property type="entry name" value="CUTICLE"/>
</dbReference>
<dbReference type="PANTHER" id="PTHR12236">
    <property type="entry name" value="STRUCTURAL CONTITUENT OF CUTICLE"/>
    <property type="match status" value="1"/>
</dbReference>
<dbReference type="PROSITE" id="PS00233">
    <property type="entry name" value="CHIT_BIND_RR_1"/>
    <property type="match status" value="1"/>
</dbReference>
<dbReference type="InterPro" id="IPR051217">
    <property type="entry name" value="Insect_Cuticle_Struc_Prot"/>
</dbReference>
<dbReference type="EMBL" id="JAACXV010016179">
    <property type="protein sequence ID" value="KAF7264733.1"/>
    <property type="molecule type" value="Genomic_DNA"/>
</dbReference>
<dbReference type="PANTHER" id="PTHR12236:SF18">
    <property type="entry name" value="CUTICULAR PROTEIN 66D"/>
    <property type="match status" value="1"/>
</dbReference>